<keyword evidence="1" id="KW-0949">S-adenosyl-L-methionine</keyword>
<name>A0AAF0FW11_9EURY</name>
<dbReference type="EMBL" id="CP091092">
    <property type="protein sequence ID" value="WFN36019.1"/>
    <property type="molecule type" value="Genomic_DNA"/>
</dbReference>
<feature type="domain" description="DUF8061" evidence="6">
    <location>
        <begin position="257"/>
        <end position="322"/>
    </location>
</feature>
<evidence type="ECO:0000256" key="1">
    <source>
        <dbReference type="ARBA" id="ARBA00022691"/>
    </source>
</evidence>
<dbReference type="GeneID" id="79950257"/>
<dbReference type="Pfam" id="PF26257">
    <property type="entry name" value="DUF8061"/>
    <property type="match status" value="1"/>
</dbReference>
<feature type="domain" description="Radical SAM core" evidence="5">
    <location>
        <begin position="19"/>
        <end position="161"/>
    </location>
</feature>
<dbReference type="InterPro" id="IPR058240">
    <property type="entry name" value="rSAM_sf"/>
</dbReference>
<dbReference type="Pfam" id="PF04055">
    <property type="entry name" value="Radical_SAM"/>
    <property type="match status" value="1"/>
</dbReference>
<sequence>MLSKGCQQCYKGGKMVLFITGKCEKNCWYCPISYERKGKDVTYANDRPVKDPQDIIEEAKMMSALGTGITGGEALLELERVIYCCRLLKKEFGEEHHIHLYTGTAPDQNTLSKLKGLVDEIRMHPPQEEWKDILSTDYMKSIRTAKEMGFEVTIEVPSLPGLEYLIPALPYLDYLNINELEWSETNADEMRKMGYSLEDDYHNAVPGAKEWAKELISADKKVHWCSSTFKDSVQLRERLKRIAKNTVRSFDEITDDGTVVYGYWVPKGEIPEDLEEDMYESTDDHIELSWWLLTDFPDDFPGEKKIIERYPNDGMIVEVTPVK</sequence>
<dbReference type="PANTHER" id="PTHR43288">
    <property type="entry name" value="BIOTIN SYNTHASE-RELATED PROTEIN, RADICAL SAM SUPERFAMILY"/>
    <property type="match status" value="1"/>
</dbReference>
<evidence type="ECO:0000256" key="3">
    <source>
        <dbReference type="ARBA" id="ARBA00023004"/>
    </source>
</evidence>
<accession>A0AAF0FW11</accession>
<proteinExistence type="predicted"/>
<evidence type="ECO:0000313" key="7">
    <source>
        <dbReference type="EMBL" id="WFN36019.1"/>
    </source>
</evidence>
<dbReference type="PANTHER" id="PTHR43288:SF1">
    <property type="entry name" value="GLYCYL-RADICAL ENZYME ACTIVATING ENZYME MJ0021-RELATED"/>
    <property type="match status" value="1"/>
</dbReference>
<dbReference type="InterPro" id="IPR007197">
    <property type="entry name" value="rSAM"/>
</dbReference>
<dbReference type="RefSeq" id="WP_278098857.1">
    <property type="nucleotide sequence ID" value="NZ_CP091092.1"/>
</dbReference>
<keyword evidence="2" id="KW-0479">Metal-binding</keyword>
<dbReference type="KEGG" id="manq:L1994_07625"/>
<dbReference type="SFLD" id="SFLDS00029">
    <property type="entry name" value="Radical_SAM"/>
    <property type="match status" value="1"/>
</dbReference>
<protein>
    <submittedName>
        <fullName evidence="7">Radical SAM protein</fullName>
    </submittedName>
</protein>
<dbReference type="SFLD" id="SFLDG01108">
    <property type="entry name" value="Uncharacterised_Radical_SAM_Su"/>
    <property type="match status" value="1"/>
</dbReference>
<keyword evidence="3" id="KW-0408">Iron</keyword>
<dbReference type="CDD" id="cd01335">
    <property type="entry name" value="Radical_SAM"/>
    <property type="match status" value="1"/>
</dbReference>
<dbReference type="GO" id="GO:0051536">
    <property type="term" value="F:iron-sulfur cluster binding"/>
    <property type="evidence" value="ECO:0007669"/>
    <property type="project" value="UniProtKB-KW"/>
</dbReference>
<keyword evidence="8" id="KW-1185">Reference proteome</keyword>
<evidence type="ECO:0000256" key="2">
    <source>
        <dbReference type="ARBA" id="ARBA00022723"/>
    </source>
</evidence>
<organism evidence="7 8">
    <name type="scientific">Methanomicrobium antiquum</name>
    <dbReference type="NCBI Taxonomy" id="487686"/>
    <lineage>
        <taxon>Archaea</taxon>
        <taxon>Methanobacteriati</taxon>
        <taxon>Methanobacteriota</taxon>
        <taxon>Stenosarchaea group</taxon>
        <taxon>Methanomicrobia</taxon>
        <taxon>Methanomicrobiales</taxon>
        <taxon>Methanomicrobiaceae</taxon>
        <taxon>Methanomicrobium</taxon>
    </lineage>
</organism>
<dbReference type="GO" id="GO:0003824">
    <property type="term" value="F:catalytic activity"/>
    <property type="evidence" value="ECO:0007669"/>
    <property type="project" value="InterPro"/>
</dbReference>
<dbReference type="InterPro" id="IPR040087">
    <property type="entry name" value="MJ0021-like"/>
</dbReference>
<evidence type="ECO:0000313" key="8">
    <source>
        <dbReference type="Proteomes" id="UP001218895"/>
    </source>
</evidence>
<evidence type="ECO:0000256" key="4">
    <source>
        <dbReference type="ARBA" id="ARBA00023014"/>
    </source>
</evidence>
<evidence type="ECO:0000259" key="5">
    <source>
        <dbReference type="Pfam" id="PF04055"/>
    </source>
</evidence>
<reference evidence="7" key="1">
    <citation type="submission" date="2022-01" db="EMBL/GenBank/DDBJ databases">
        <title>Complete genome of Methanomicrobium antiquum DSM 21220.</title>
        <authorList>
            <person name="Chen S.-C."/>
            <person name="You Y.-T."/>
            <person name="Zhou Y.-Z."/>
            <person name="Lai M.-C."/>
        </authorList>
    </citation>
    <scope>NUCLEOTIDE SEQUENCE</scope>
    <source>
        <strain evidence="7">DSM 21220</strain>
    </source>
</reference>
<gene>
    <name evidence="7" type="ORF">L1994_07625</name>
</gene>
<evidence type="ECO:0000259" key="6">
    <source>
        <dbReference type="Pfam" id="PF26257"/>
    </source>
</evidence>
<dbReference type="GO" id="GO:0046872">
    <property type="term" value="F:metal ion binding"/>
    <property type="evidence" value="ECO:0007669"/>
    <property type="project" value="UniProtKB-KW"/>
</dbReference>
<dbReference type="AlphaFoldDB" id="A0AAF0FW11"/>
<dbReference type="Proteomes" id="UP001218895">
    <property type="component" value="Chromosome"/>
</dbReference>
<keyword evidence="4" id="KW-0411">Iron-sulfur</keyword>
<dbReference type="InterPro" id="IPR013785">
    <property type="entry name" value="Aldolase_TIM"/>
</dbReference>
<dbReference type="SUPFAM" id="SSF102114">
    <property type="entry name" value="Radical SAM enzymes"/>
    <property type="match status" value="1"/>
</dbReference>
<dbReference type="InterPro" id="IPR058374">
    <property type="entry name" value="DUF8061"/>
</dbReference>
<dbReference type="Gene3D" id="3.20.20.70">
    <property type="entry name" value="Aldolase class I"/>
    <property type="match status" value="1"/>
</dbReference>